<organism evidence="1">
    <name type="scientific">Arundo donax</name>
    <name type="common">Giant reed</name>
    <name type="synonym">Donax arundinaceus</name>
    <dbReference type="NCBI Taxonomy" id="35708"/>
    <lineage>
        <taxon>Eukaryota</taxon>
        <taxon>Viridiplantae</taxon>
        <taxon>Streptophyta</taxon>
        <taxon>Embryophyta</taxon>
        <taxon>Tracheophyta</taxon>
        <taxon>Spermatophyta</taxon>
        <taxon>Magnoliopsida</taxon>
        <taxon>Liliopsida</taxon>
        <taxon>Poales</taxon>
        <taxon>Poaceae</taxon>
        <taxon>PACMAD clade</taxon>
        <taxon>Arundinoideae</taxon>
        <taxon>Arundineae</taxon>
        <taxon>Arundo</taxon>
    </lineage>
</organism>
<dbReference type="EMBL" id="GBRH01214261">
    <property type="protein sequence ID" value="JAD83634.1"/>
    <property type="molecule type" value="Transcribed_RNA"/>
</dbReference>
<name>A0A0A9D4Z8_ARUDO</name>
<sequence>MTSSSSSQRRLIFTSIKAISFFKSSLKLLPFDGAFESELRETLAKCLRSNCSKGVCFTKKSRSARC</sequence>
<dbReference type="AlphaFoldDB" id="A0A0A9D4Z8"/>
<reference evidence="1" key="2">
    <citation type="journal article" date="2015" name="Data Brief">
        <title>Shoot transcriptome of the giant reed, Arundo donax.</title>
        <authorList>
            <person name="Barrero R.A."/>
            <person name="Guerrero F.D."/>
            <person name="Moolhuijzen P."/>
            <person name="Goolsby J.A."/>
            <person name="Tidwell J."/>
            <person name="Bellgard S.E."/>
            <person name="Bellgard M.I."/>
        </authorList>
    </citation>
    <scope>NUCLEOTIDE SEQUENCE</scope>
    <source>
        <tissue evidence="1">Shoot tissue taken approximately 20 cm above the soil surface</tissue>
    </source>
</reference>
<evidence type="ECO:0000313" key="1">
    <source>
        <dbReference type="EMBL" id="JAD83634.1"/>
    </source>
</evidence>
<proteinExistence type="predicted"/>
<reference evidence="1" key="1">
    <citation type="submission" date="2014-09" db="EMBL/GenBank/DDBJ databases">
        <authorList>
            <person name="Magalhaes I.L.F."/>
            <person name="Oliveira U."/>
            <person name="Santos F.R."/>
            <person name="Vidigal T.H.D.A."/>
            <person name="Brescovit A.D."/>
            <person name="Santos A.J."/>
        </authorList>
    </citation>
    <scope>NUCLEOTIDE SEQUENCE</scope>
    <source>
        <tissue evidence="1">Shoot tissue taken approximately 20 cm above the soil surface</tissue>
    </source>
</reference>
<accession>A0A0A9D4Z8</accession>
<protein>
    <submittedName>
        <fullName evidence="1">Uncharacterized protein</fullName>
    </submittedName>
</protein>